<dbReference type="AlphaFoldDB" id="S4I3P0"/>
<organism evidence="1 2">
    <name type="scientific">Gardnerella vaginalis JCP8108</name>
    <dbReference type="NCBI Taxonomy" id="1261066"/>
    <lineage>
        <taxon>Bacteria</taxon>
        <taxon>Bacillati</taxon>
        <taxon>Actinomycetota</taxon>
        <taxon>Actinomycetes</taxon>
        <taxon>Bifidobacteriales</taxon>
        <taxon>Bifidobacteriaceae</taxon>
        <taxon>Gardnerella</taxon>
    </lineage>
</organism>
<accession>S4I3P0</accession>
<proteinExistence type="predicted"/>
<reference evidence="1 2" key="1">
    <citation type="submission" date="2013-06" db="EMBL/GenBank/DDBJ databases">
        <authorList>
            <person name="Weinstock G."/>
            <person name="Sodergren E."/>
            <person name="Lobos E.A."/>
            <person name="Fulton L."/>
            <person name="Fulton R."/>
            <person name="Courtney L."/>
            <person name="Fronick C."/>
            <person name="O'Laughlin M."/>
            <person name="Godfrey J."/>
            <person name="Wilson R.M."/>
            <person name="Miner T."/>
            <person name="Farmer C."/>
            <person name="Delehaunty K."/>
            <person name="Cordes M."/>
            <person name="Minx P."/>
            <person name="Tomlinson C."/>
            <person name="Chen J."/>
            <person name="Wollam A."/>
            <person name="Pepin K.H."/>
            <person name="Bhonagiri V."/>
            <person name="Zhang X."/>
            <person name="Warren W."/>
            <person name="Mitreva M."/>
            <person name="Mardis E.R."/>
            <person name="Wilson R.K."/>
        </authorList>
    </citation>
    <scope>NUCLEOTIDE SEQUENCE [LARGE SCALE GENOMIC DNA]</scope>
    <source>
        <strain evidence="1 2">JCP8108</strain>
    </source>
</reference>
<dbReference type="Proteomes" id="UP000014521">
    <property type="component" value="Unassembled WGS sequence"/>
</dbReference>
<evidence type="ECO:0000313" key="2">
    <source>
        <dbReference type="Proteomes" id="UP000014521"/>
    </source>
</evidence>
<comment type="caution">
    <text evidence="1">The sequence shown here is derived from an EMBL/GenBank/DDBJ whole genome shotgun (WGS) entry which is preliminary data.</text>
</comment>
<evidence type="ECO:0000313" key="1">
    <source>
        <dbReference type="EMBL" id="EPI48643.1"/>
    </source>
</evidence>
<sequence>LNLLTIALAKPCYTKPKTQQLECTHSRYQKKRYSNSARFVKERH</sequence>
<dbReference type="HOGENOM" id="CLU_3209313_0_0_11"/>
<feature type="non-terminal residue" evidence="1">
    <location>
        <position position="1"/>
    </location>
</feature>
<gene>
    <name evidence="1" type="ORF">HMPREF1581_00597</name>
</gene>
<protein>
    <submittedName>
        <fullName evidence="1">Uncharacterized protein</fullName>
    </submittedName>
</protein>
<name>S4I3P0_GARVA</name>
<dbReference type="EMBL" id="ATJJ01000030">
    <property type="protein sequence ID" value="EPI48643.1"/>
    <property type="molecule type" value="Genomic_DNA"/>
</dbReference>